<dbReference type="Proteomes" id="UP000011713">
    <property type="component" value="Unassembled WGS sequence"/>
</dbReference>
<dbReference type="PANTHER" id="PTHR14336">
    <property type="entry name" value="TANDEM PH DOMAIN CONTAINING PROTEIN"/>
    <property type="match status" value="1"/>
</dbReference>
<dbReference type="SUPFAM" id="SSF50729">
    <property type="entry name" value="PH domain-like"/>
    <property type="match status" value="1"/>
</dbReference>
<dbReference type="SMART" id="SM00233">
    <property type="entry name" value="PH"/>
    <property type="match status" value="1"/>
</dbReference>
<accession>M4BV80</accession>
<evidence type="ECO:0000259" key="1">
    <source>
        <dbReference type="PROSITE" id="PS50003"/>
    </source>
</evidence>
<organism evidence="2 3">
    <name type="scientific">Hyaloperonospora arabidopsidis (strain Emoy2)</name>
    <name type="common">Downy mildew agent</name>
    <name type="synonym">Peronospora arabidopsidis</name>
    <dbReference type="NCBI Taxonomy" id="559515"/>
    <lineage>
        <taxon>Eukaryota</taxon>
        <taxon>Sar</taxon>
        <taxon>Stramenopiles</taxon>
        <taxon>Oomycota</taxon>
        <taxon>Peronosporomycetes</taxon>
        <taxon>Peronosporales</taxon>
        <taxon>Peronosporaceae</taxon>
        <taxon>Hyaloperonospora</taxon>
    </lineage>
</organism>
<dbReference type="Gene3D" id="2.30.29.30">
    <property type="entry name" value="Pleckstrin-homology domain (PH domain)/Phosphotyrosine-binding domain (PTB)"/>
    <property type="match status" value="1"/>
</dbReference>
<dbReference type="HOGENOM" id="CLU_704858_0_0_1"/>
<dbReference type="PANTHER" id="PTHR14336:SF8">
    <property type="entry name" value="PROTEIN OPY1"/>
    <property type="match status" value="1"/>
</dbReference>
<dbReference type="VEuPathDB" id="FungiDB:HpaG810421"/>
<dbReference type="Pfam" id="PF00169">
    <property type="entry name" value="PH"/>
    <property type="match status" value="1"/>
</dbReference>
<dbReference type="InterPro" id="IPR001849">
    <property type="entry name" value="PH_domain"/>
</dbReference>
<reference evidence="3" key="1">
    <citation type="journal article" date="2010" name="Science">
        <title>Signatures of adaptation to obligate biotrophy in the Hyaloperonospora arabidopsidis genome.</title>
        <authorList>
            <person name="Baxter L."/>
            <person name="Tripathy S."/>
            <person name="Ishaque N."/>
            <person name="Boot N."/>
            <person name="Cabral A."/>
            <person name="Kemen E."/>
            <person name="Thines M."/>
            <person name="Ah-Fong A."/>
            <person name="Anderson R."/>
            <person name="Badejoko W."/>
            <person name="Bittner-Eddy P."/>
            <person name="Boore J.L."/>
            <person name="Chibucos M.C."/>
            <person name="Coates M."/>
            <person name="Dehal P."/>
            <person name="Delehaunty K."/>
            <person name="Dong S."/>
            <person name="Downton P."/>
            <person name="Dumas B."/>
            <person name="Fabro G."/>
            <person name="Fronick C."/>
            <person name="Fuerstenberg S.I."/>
            <person name="Fulton L."/>
            <person name="Gaulin E."/>
            <person name="Govers F."/>
            <person name="Hughes L."/>
            <person name="Humphray S."/>
            <person name="Jiang R.H."/>
            <person name="Judelson H."/>
            <person name="Kamoun S."/>
            <person name="Kyung K."/>
            <person name="Meijer H."/>
            <person name="Minx P."/>
            <person name="Morris P."/>
            <person name="Nelson J."/>
            <person name="Phuntumart V."/>
            <person name="Qutob D."/>
            <person name="Rehmany A."/>
            <person name="Rougon-Cardoso A."/>
            <person name="Ryden P."/>
            <person name="Torto-Alalibo T."/>
            <person name="Studholme D."/>
            <person name="Wang Y."/>
            <person name="Win J."/>
            <person name="Wood J."/>
            <person name="Clifton S.W."/>
            <person name="Rogers J."/>
            <person name="Van den Ackerveken G."/>
            <person name="Jones J.D."/>
            <person name="McDowell J.M."/>
            <person name="Beynon J."/>
            <person name="Tyler B.M."/>
        </authorList>
    </citation>
    <scope>NUCLEOTIDE SEQUENCE [LARGE SCALE GENOMIC DNA]</scope>
    <source>
        <strain evidence="3">Emoy2</strain>
    </source>
</reference>
<dbReference type="InParanoid" id="M4BV80"/>
<dbReference type="EMBL" id="JH597971">
    <property type="status" value="NOT_ANNOTATED_CDS"/>
    <property type="molecule type" value="Genomic_DNA"/>
</dbReference>
<protein>
    <recommendedName>
        <fullName evidence="1">PH domain-containing protein</fullName>
    </recommendedName>
</protein>
<proteinExistence type="predicted"/>
<sequence length="392" mass="44092">MSTTSAELLSSSYELSNSSAQGARKSSTPPVRIDRELVRSGWLYKQANVMKTWKRRYFVLIKRTNAATGDYWASLQYYKGNNFGKLRGEMHLQDGMLSVRFLEPDETKRPFCFEIAGEDFSFVCSGSNDEDASAWVCLLQSLSGGGGSTISPSGSLIGASTANRLLHSGDESKGNRVRPSTIDARSIRIVAELRKVLHTSKSPEAAQYKGFIGSFESRGTGTLRQFREFHAKLTEAIVNDHGARILAALKDPGDDDINAAKSVDKEQAVQPISLDMSFSCRFRKRSIQVCVACTTRKNLRSTARFDGCKEKTKCISTFRCIKYRGKSGEKRLESLPKLLKCHFLQQSTTYLRVRSETFRQLMLTSTTRLLTWRHLRLMTLYQYLPTCCRTVD</sequence>
<dbReference type="InterPro" id="IPR011993">
    <property type="entry name" value="PH-like_dom_sf"/>
</dbReference>
<dbReference type="STRING" id="559515.M4BV80"/>
<reference evidence="2" key="2">
    <citation type="submission" date="2015-06" db="UniProtKB">
        <authorList>
            <consortium name="EnsemblProtists"/>
        </authorList>
    </citation>
    <scope>IDENTIFICATION</scope>
    <source>
        <strain evidence="2">Emoy2</strain>
    </source>
</reference>
<dbReference type="EnsemblProtists" id="HpaT810421">
    <property type="protein sequence ID" value="HpaP810421"/>
    <property type="gene ID" value="HpaG810421"/>
</dbReference>
<name>M4BV80_HYAAE</name>
<dbReference type="InterPro" id="IPR051707">
    <property type="entry name" value="PI-Interact_SigTrans_Reg"/>
</dbReference>
<dbReference type="PROSITE" id="PS50003">
    <property type="entry name" value="PH_DOMAIN"/>
    <property type="match status" value="1"/>
</dbReference>
<feature type="domain" description="PH" evidence="1">
    <location>
        <begin position="36"/>
        <end position="144"/>
    </location>
</feature>
<dbReference type="AlphaFoldDB" id="M4BV80"/>
<evidence type="ECO:0000313" key="3">
    <source>
        <dbReference type="Proteomes" id="UP000011713"/>
    </source>
</evidence>
<evidence type="ECO:0000313" key="2">
    <source>
        <dbReference type="EnsemblProtists" id="HpaP810421"/>
    </source>
</evidence>
<dbReference type="eggNOG" id="ENOG502SJ4N">
    <property type="taxonomic scope" value="Eukaryota"/>
</dbReference>
<keyword evidence="3" id="KW-1185">Reference proteome</keyword>